<evidence type="ECO:0008006" key="4">
    <source>
        <dbReference type="Google" id="ProtNLM"/>
    </source>
</evidence>
<evidence type="ECO:0000256" key="1">
    <source>
        <dbReference type="SAM" id="SignalP"/>
    </source>
</evidence>
<name>A0A1E5E2N7_9VIBR</name>
<sequence length="279" mass="31663">MKSWYLLWFLWLLPIAGCSQASSQHTSQSASDMVISSSDSDLATTQPISTYQKNTIPRSPELAAMQMIERHCQLIDGETSLPVNCQLSYREKHSELVLYFGHFDSSHHYITVFSQSLIVPYCYVANQYQQNGEVTVVIYDTQIQRHYSCHENNWSAWESVDSEQLSPFAQFALSCQSDQAIPPMGFSCIVDWFEDVPVLVLSFASMNDVDQSANTPMSKAIKQFCRAGLKQYGDALYLMEVPSFNLAKVTHCGGFSETEWFPIDDKKDVELEAKQEKII</sequence>
<protein>
    <recommendedName>
        <fullName evidence="4">Lipoprotein</fullName>
    </recommendedName>
</protein>
<evidence type="ECO:0000313" key="3">
    <source>
        <dbReference type="Proteomes" id="UP000094070"/>
    </source>
</evidence>
<feature type="signal peptide" evidence="1">
    <location>
        <begin position="1"/>
        <end position="21"/>
    </location>
</feature>
<organism evidence="2 3">
    <name type="scientific">Vibrio rumoiensis 1S-45</name>
    <dbReference type="NCBI Taxonomy" id="1188252"/>
    <lineage>
        <taxon>Bacteria</taxon>
        <taxon>Pseudomonadati</taxon>
        <taxon>Pseudomonadota</taxon>
        <taxon>Gammaproteobacteria</taxon>
        <taxon>Vibrionales</taxon>
        <taxon>Vibrionaceae</taxon>
        <taxon>Vibrio</taxon>
    </lineage>
</organism>
<proteinExistence type="predicted"/>
<comment type="caution">
    <text evidence="2">The sequence shown here is derived from an EMBL/GenBank/DDBJ whole genome shotgun (WGS) entry which is preliminary data.</text>
</comment>
<dbReference type="AlphaFoldDB" id="A0A1E5E2N7"/>
<keyword evidence="3" id="KW-1185">Reference proteome</keyword>
<dbReference type="Proteomes" id="UP000094070">
    <property type="component" value="Unassembled WGS sequence"/>
</dbReference>
<dbReference type="EMBL" id="AJYK02000058">
    <property type="protein sequence ID" value="OEF25748.1"/>
    <property type="molecule type" value="Genomic_DNA"/>
</dbReference>
<feature type="chain" id="PRO_5009174689" description="Lipoprotein" evidence="1">
    <location>
        <begin position="22"/>
        <end position="279"/>
    </location>
</feature>
<evidence type="ECO:0000313" key="2">
    <source>
        <dbReference type="EMBL" id="OEF25748.1"/>
    </source>
</evidence>
<reference evidence="2 3" key="1">
    <citation type="journal article" date="2012" name="Science">
        <title>Ecological populations of bacteria act as socially cohesive units of antibiotic production and resistance.</title>
        <authorList>
            <person name="Cordero O.X."/>
            <person name="Wildschutte H."/>
            <person name="Kirkup B."/>
            <person name="Proehl S."/>
            <person name="Ngo L."/>
            <person name="Hussain F."/>
            <person name="Le Roux F."/>
            <person name="Mincer T."/>
            <person name="Polz M.F."/>
        </authorList>
    </citation>
    <scope>NUCLEOTIDE SEQUENCE [LARGE SCALE GENOMIC DNA]</scope>
    <source>
        <strain evidence="2 3">1S-45</strain>
    </source>
</reference>
<keyword evidence="1" id="KW-0732">Signal</keyword>
<gene>
    <name evidence="2" type="ORF">A1QC_08250</name>
</gene>
<accession>A0A1E5E2N7</accession>